<dbReference type="InterPro" id="IPR013783">
    <property type="entry name" value="Ig-like_fold"/>
</dbReference>
<evidence type="ECO:0000259" key="16">
    <source>
        <dbReference type="Pfam" id="PF00703"/>
    </source>
</evidence>
<evidence type="ECO:0000256" key="3">
    <source>
        <dbReference type="ARBA" id="ARBA00004613"/>
    </source>
</evidence>
<dbReference type="InterPro" id="IPR006102">
    <property type="entry name" value="Ig-like_GH2"/>
</dbReference>
<comment type="caution">
    <text evidence="20">The sequence shown here is derived from an EMBL/GenBank/DDBJ whole genome shotgun (WGS) entry which is preliminary data.</text>
</comment>
<dbReference type="OrthoDB" id="9801077at2"/>
<keyword evidence="11" id="KW-0458">Lysosome</keyword>
<dbReference type="GO" id="GO:0005576">
    <property type="term" value="C:extracellular region"/>
    <property type="evidence" value="ECO:0007669"/>
    <property type="project" value="UniProtKB-SubCell"/>
</dbReference>
<comment type="subcellular location">
    <subcellularLocation>
        <location evidence="2">Lysosome</location>
    </subcellularLocation>
    <subcellularLocation>
        <location evidence="3">Secreted</location>
    </subcellularLocation>
</comment>
<evidence type="ECO:0000256" key="2">
    <source>
        <dbReference type="ARBA" id="ARBA00004371"/>
    </source>
</evidence>
<evidence type="ECO:0000256" key="5">
    <source>
        <dbReference type="ARBA" id="ARBA00011738"/>
    </source>
</evidence>
<feature type="domain" description="Mannosidase Ig/CBM-like" evidence="18">
    <location>
        <begin position="650"/>
        <end position="732"/>
    </location>
</feature>
<dbReference type="SUPFAM" id="SSF49785">
    <property type="entry name" value="Galactose-binding domain-like"/>
    <property type="match status" value="1"/>
</dbReference>
<evidence type="ECO:0000259" key="17">
    <source>
        <dbReference type="Pfam" id="PF17753"/>
    </source>
</evidence>
<dbReference type="EC" id="3.2.1.25" evidence="6"/>
<reference evidence="20 21" key="1">
    <citation type="journal article" date="2018" name="Syst. Appl. Microbiol.">
        <title>Abditibacterium utsteinense sp. nov., the first cultivated member of candidate phylum FBP, isolated from ice-free Antarctic soil samples.</title>
        <authorList>
            <person name="Tahon G."/>
            <person name="Tytgat B."/>
            <person name="Lebbe L."/>
            <person name="Carlier A."/>
            <person name="Willems A."/>
        </authorList>
    </citation>
    <scope>NUCLEOTIDE SEQUENCE [LARGE SCALE GENOMIC DNA]</scope>
    <source>
        <strain evidence="20 21">LMG 29911</strain>
    </source>
</reference>
<evidence type="ECO:0000256" key="10">
    <source>
        <dbReference type="ARBA" id="ARBA00023180"/>
    </source>
</evidence>
<dbReference type="InterPro" id="IPR017853">
    <property type="entry name" value="GH"/>
</dbReference>
<evidence type="ECO:0000313" key="20">
    <source>
        <dbReference type="EMBL" id="PQV63526.1"/>
    </source>
</evidence>
<proteinExistence type="inferred from homology"/>
<dbReference type="FunFam" id="2.60.120.260:FF:000060">
    <property type="entry name" value="Probable beta-mannosidase"/>
    <property type="match status" value="1"/>
</dbReference>
<sequence length="824" mass="94402">MILALPLHDGWTFRHADSARNYPAQVPGCIHTDLLHNQLIPDPFWGANELDLQWIEERNWSYSLKFRVEASLLKRERVELVCEGLDTLATLVLNGHEIARTENMFVGYRFEIKELLRQGENELQIHFASPMPLIRERQKAHPGDEWNDPTGGSSNIRKEQCSFGWDWGPRFATCGIYLPIRLESWNSNRIESVHLAQKHEANRVFLSLRPALSQEAPDAHFRVQLRLNGSTLLETESLQFEVPSPQLWWCYGLGEQPLYELSVELMSGDEVIDTWQKRIGLRTVELDRHADEWGESFQFVVNGVPIFAKGANWIPAHAFVTEAKREDYAGLLQSATDAHMNMIRVWGGGIYEMEDFYDLCDQKGLLVWQDFAFACGTYPGDEAFLNSVREEADYQVERLQHRACIALWCGNNEIEEGFRKTILSTPERKRAYQAIFDEVLPAAVEKFDGTRAYWPSSPHHPAGLDVEMNHETGGDTHYWDVWHSRAPVKNYEKTNFRFCSEFGMQSYSSPEVAAQFCEPSQMNVFSPAMENHQKNPAGNQIILDYISRQYRFPKDYASLAYLSQLNQAFTLKVGIEHFRRSMPRTMGALYWQLNDCWPVFSWSSLEFGGKWKALHFEAKRFFAPALISLFVPGDETAGISNRITSTIHDVHIFTVYDGLGDKSGTIFWELRHLDGRILESGSKAVELRYGESINQKSLDFAGAMSQYGAKTLYVRAWLEIGGKVVSRQTAFLTARRFLEMPRAAIESQIQARGGSEYFFTFTSPVFQTQVQFELEGLSYRASDNFFDLYPDVPHLVTVQLKNEFSPAEVAQRLSTMSLADSYQS</sequence>
<dbReference type="InterPro" id="IPR041447">
    <property type="entry name" value="Mannosidase_ig"/>
</dbReference>
<name>A0A2S8SRX4_9BACT</name>
<dbReference type="SUPFAM" id="SSF49303">
    <property type="entry name" value="beta-Galactosidase/glucuronidase domain"/>
    <property type="match status" value="2"/>
</dbReference>
<dbReference type="Gene3D" id="3.20.20.80">
    <property type="entry name" value="Glycosidases"/>
    <property type="match status" value="1"/>
</dbReference>
<evidence type="ECO:0000256" key="14">
    <source>
        <dbReference type="ARBA" id="ARBA00041069"/>
    </source>
</evidence>
<dbReference type="InParanoid" id="A0A2S8SRX4"/>
<dbReference type="Pfam" id="PF00703">
    <property type="entry name" value="Glyco_hydro_2"/>
    <property type="match status" value="1"/>
</dbReference>
<comment type="pathway">
    <text evidence="4">Glycan metabolism; N-glycan degradation.</text>
</comment>
<evidence type="ECO:0000259" key="19">
    <source>
        <dbReference type="Pfam" id="PF22666"/>
    </source>
</evidence>
<dbReference type="PANTHER" id="PTHR43730:SF1">
    <property type="entry name" value="BETA-MANNOSIDASE"/>
    <property type="match status" value="1"/>
</dbReference>
<evidence type="ECO:0000313" key="21">
    <source>
        <dbReference type="Proteomes" id="UP000237684"/>
    </source>
</evidence>
<dbReference type="InterPro" id="IPR008979">
    <property type="entry name" value="Galactose-bd-like_sf"/>
</dbReference>
<dbReference type="Pfam" id="PF17786">
    <property type="entry name" value="Mannosidase_ig"/>
    <property type="match status" value="1"/>
</dbReference>
<evidence type="ECO:0000256" key="15">
    <source>
        <dbReference type="ARBA" id="ARBA00041614"/>
    </source>
</evidence>
<organism evidence="20 21">
    <name type="scientific">Abditibacterium utsteinense</name>
    <dbReference type="NCBI Taxonomy" id="1960156"/>
    <lineage>
        <taxon>Bacteria</taxon>
        <taxon>Pseudomonadati</taxon>
        <taxon>Abditibacteriota</taxon>
        <taxon>Abditibacteriia</taxon>
        <taxon>Abditibacteriales</taxon>
        <taxon>Abditibacteriaceae</taxon>
        <taxon>Abditibacterium</taxon>
    </lineage>
</organism>
<protein>
    <recommendedName>
        <fullName evidence="14">Beta-mannosidase B</fullName>
        <ecNumber evidence="6">3.2.1.25</ecNumber>
    </recommendedName>
    <alternativeName>
        <fullName evidence="15">Mannanase B</fullName>
    </alternativeName>
</protein>
<evidence type="ECO:0000256" key="9">
    <source>
        <dbReference type="ARBA" id="ARBA00022801"/>
    </source>
</evidence>
<dbReference type="AlphaFoldDB" id="A0A2S8SRX4"/>
<evidence type="ECO:0000256" key="7">
    <source>
        <dbReference type="ARBA" id="ARBA00022525"/>
    </source>
</evidence>
<dbReference type="GO" id="GO:0004567">
    <property type="term" value="F:beta-mannosidase activity"/>
    <property type="evidence" value="ECO:0007669"/>
    <property type="project" value="UniProtKB-EC"/>
</dbReference>
<keyword evidence="21" id="KW-1185">Reference proteome</keyword>
<feature type="domain" description="Beta-mannosidase-like galactose-binding" evidence="19">
    <location>
        <begin position="11"/>
        <end position="177"/>
    </location>
</feature>
<evidence type="ECO:0000256" key="11">
    <source>
        <dbReference type="ARBA" id="ARBA00023228"/>
    </source>
</evidence>
<dbReference type="Gene3D" id="2.60.120.260">
    <property type="entry name" value="Galactose-binding domain-like"/>
    <property type="match status" value="1"/>
</dbReference>
<gene>
    <name evidence="20" type="ORF">B1R32_11187</name>
</gene>
<dbReference type="PANTHER" id="PTHR43730">
    <property type="entry name" value="BETA-MANNOSIDASE"/>
    <property type="match status" value="1"/>
</dbReference>
<dbReference type="InterPro" id="IPR050887">
    <property type="entry name" value="Beta-mannosidase_GH2"/>
</dbReference>
<dbReference type="Pfam" id="PF17753">
    <property type="entry name" value="Ig_mannosidase"/>
    <property type="match status" value="1"/>
</dbReference>
<accession>A0A2S8SRX4</accession>
<dbReference type="Gene3D" id="2.60.40.10">
    <property type="entry name" value="Immunoglobulins"/>
    <property type="match status" value="2"/>
</dbReference>
<evidence type="ECO:0000256" key="12">
    <source>
        <dbReference type="ARBA" id="ARBA00023295"/>
    </source>
</evidence>
<dbReference type="GO" id="GO:0005975">
    <property type="term" value="P:carbohydrate metabolic process"/>
    <property type="evidence" value="ECO:0007669"/>
    <property type="project" value="InterPro"/>
</dbReference>
<comment type="subunit">
    <text evidence="5">Homodimer.</text>
</comment>
<dbReference type="InterPro" id="IPR041625">
    <property type="entry name" value="Beta-mannosidase_Ig"/>
</dbReference>
<dbReference type="Pfam" id="PF22666">
    <property type="entry name" value="Glyco_hydro_2_N2"/>
    <property type="match status" value="1"/>
</dbReference>
<dbReference type="GO" id="GO:0005764">
    <property type="term" value="C:lysosome"/>
    <property type="evidence" value="ECO:0007669"/>
    <property type="project" value="UniProtKB-SubCell"/>
</dbReference>
<evidence type="ECO:0000256" key="13">
    <source>
        <dbReference type="ARBA" id="ARBA00038429"/>
    </source>
</evidence>
<comment type="catalytic activity">
    <reaction evidence="1">
        <text>Hydrolysis of terminal, non-reducing beta-D-mannose residues in beta-D-mannosides.</text>
        <dbReference type="EC" id="3.2.1.25"/>
    </reaction>
</comment>
<dbReference type="EMBL" id="NIGF01000011">
    <property type="protein sequence ID" value="PQV63526.1"/>
    <property type="molecule type" value="Genomic_DNA"/>
</dbReference>
<evidence type="ECO:0000256" key="8">
    <source>
        <dbReference type="ARBA" id="ARBA00022729"/>
    </source>
</evidence>
<dbReference type="SUPFAM" id="SSF51445">
    <property type="entry name" value="(Trans)glycosidases"/>
    <property type="match status" value="1"/>
</dbReference>
<dbReference type="Proteomes" id="UP000237684">
    <property type="component" value="Unassembled WGS sequence"/>
</dbReference>
<evidence type="ECO:0000256" key="1">
    <source>
        <dbReference type="ARBA" id="ARBA00000829"/>
    </source>
</evidence>
<evidence type="ECO:0000256" key="4">
    <source>
        <dbReference type="ARBA" id="ARBA00004740"/>
    </source>
</evidence>
<dbReference type="FunFam" id="3.20.20.80:FF:000050">
    <property type="entry name" value="Beta-mannosidase B"/>
    <property type="match status" value="1"/>
</dbReference>
<keyword evidence="8" id="KW-0732">Signal</keyword>
<evidence type="ECO:0000259" key="18">
    <source>
        <dbReference type="Pfam" id="PF17786"/>
    </source>
</evidence>
<evidence type="ECO:0000256" key="6">
    <source>
        <dbReference type="ARBA" id="ARBA00012754"/>
    </source>
</evidence>
<keyword evidence="10" id="KW-0325">Glycoprotein</keyword>
<dbReference type="InterPro" id="IPR036156">
    <property type="entry name" value="Beta-gal/glucu_dom_sf"/>
</dbReference>
<comment type="similarity">
    <text evidence="13">Belongs to the glycosyl hydrolase 2 family. Beta-mannosidase B subfamily.</text>
</comment>
<dbReference type="GO" id="GO:0006516">
    <property type="term" value="P:glycoprotein catabolic process"/>
    <property type="evidence" value="ECO:0007669"/>
    <property type="project" value="TreeGrafter"/>
</dbReference>
<feature type="domain" description="Beta-mannosidase Ig-fold" evidence="17">
    <location>
        <begin position="741"/>
        <end position="821"/>
    </location>
</feature>
<feature type="domain" description="Glycoside hydrolase family 2 immunoglobulin-like beta-sandwich" evidence="16">
    <location>
        <begin position="233"/>
        <end position="282"/>
    </location>
</feature>
<keyword evidence="12" id="KW-0326">Glycosidase</keyword>
<keyword evidence="7" id="KW-0964">Secreted</keyword>
<keyword evidence="9" id="KW-0378">Hydrolase</keyword>
<dbReference type="InterPro" id="IPR054593">
    <property type="entry name" value="Beta-mannosidase-like_N2"/>
</dbReference>
<dbReference type="RefSeq" id="WP_106380406.1">
    <property type="nucleotide sequence ID" value="NZ_NIGF01000011.1"/>
</dbReference>